<evidence type="ECO:0000313" key="2">
    <source>
        <dbReference type="EMBL" id="MCQ4080739.1"/>
    </source>
</evidence>
<accession>A0ABT1PSU8</accession>
<comment type="caution">
    <text evidence="2">The sequence shown here is derived from an EMBL/GenBank/DDBJ whole genome shotgun (WGS) entry which is preliminary data.</text>
</comment>
<reference evidence="2" key="1">
    <citation type="submission" date="2022-06" db="EMBL/GenBank/DDBJ databases">
        <title>Draft genome sequence of Streptomyces sp. RB6PN25 isolated from peat swamp forest in Thailand.</title>
        <authorList>
            <person name="Duangmal K."/>
            <person name="Klaysubun C."/>
        </authorList>
    </citation>
    <scope>NUCLEOTIDE SEQUENCE</scope>
    <source>
        <strain evidence="2">RB6PN25</strain>
    </source>
</reference>
<protein>
    <submittedName>
        <fullName evidence="2">PAS domain-containing protein</fullName>
    </submittedName>
</protein>
<dbReference type="PROSITE" id="PS50112">
    <property type="entry name" value="PAS"/>
    <property type="match status" value="1"/>
</dbReference>
<dbReference type="SUPFAM" id="SSF55785">
    <property type="entry name" value="PYP-like sensor domain (PAS domain)"/>
    <property type="match status" value="2"/>
</dbReference>
<dbReference type="Proteomes" id="UP001057702">
    <property type="component" value="Unassembled WGS sequence"/>
</dbReference>
<gene>
    <name evidence="2" type="ORF">NGB36_09015</name>
</gene>
<dbReference type="InterPro" id="IPR000014">
    <property type="entry name" value="PAS"/>
</dbReference>
<organism evidence="2 3">
    <name type="scientific">Streptomyces humicola</name>
    <dbReference type="NCBI Taxonomy" id="2953240"/>
    <lineage>
        <taxon>Bacteria</taxon>
        <taxon>Bacillati</taxon>
        <taxon>Actinomycetota</taxon>
        <taxon>Actinomycetes</taxon>
        <taxon>Kitasatosporales</taxon>
        <taxon>Streptomycetaceae</taxon>
        <taxon>Streptomyces</taxon>
    </lineage>
</organism>
<dbReference type="InterPro" id="IPR029016">
    <property type="entry name" value="GAF-like_dom_sf"/>
</dbReference>
<proteinExistence type="predicted"/>
<name>A0ABT1PSU8_9ACTN</name>
<dbReference type="InterPro" id="IPR013656">
    <property type="entry name" value="PAS_4"/>
</dbReference>
<evidence type="ECO:0000259" key="1">
    <source>
        <dbReference type="PROSITE" id="PS50112"/>
    </source>
</evidence>
<dbReference type="PANTHER" id="PTHR44757">
    <property type="entry name" value="DIGUANYLATE CYCLASE DGCP"/>
    <property type="match status" value="1"/>
</dbReference>
<dbReference type="PANTHER" id="PTHR44757:SF2">
    <property type="entry name" value="BIOFILM ARCHITECTURE MAINTENANCE PROTEIN MBAA"/>
    <property type="match status" value="1"/>
</dbReference>
<dbReference type="Gene3D" id="3.30.450.40">
    <property type="match status" value="1"/>
</dbReference>
<dbReference type="CDD" id="cd00130">
    <property type="entry name" value="PAS"/>
    <property type="match status" value="1"/>
</dbReference>
<dbReference type="Gene3D" id="3.30.450.20">
    <property type="entry name" value="PAS domain"/>
    <property type="match status" value="2"/>
</dbReference>
<evidence type="ECO:0000313" key="3">
    <source>
        <dbReference type="Proteomes" id="UP001057702"/>
    </source>
</evidence>
<dbReference type="Pfam" id="PF08448">
    <property type="entry name" value="PAS_4"/>
    <property type="match status" value="2"/>
</dbReference>
<sequence>MDAALCAFDSDGVVTHWNAEAARVLGWTAEDAVGRHGLAGWAVRAADADELMTRLLGVMRRPGRQVHEFALLTKDGHRVLVRAQTCAVHALDGAPVGVYCAFSEVHAQIDLERSIALSDALFQEASWGVVLIDADLRPAVVNGHAARALGTGRDTMLGRPLGEVLAQGVEELENVLHHVLAEGTPPAAVDLWLTPRADPEARRLCLRSGFVRLGSPLGEEPVPLGVGWLFHDITDTKAAEQEAARQRFRITQLRRAARAAIECEEPMEAATCYLDFALPGFADHALLDVVEAGGRLVRAAGTPAAGSGPCLPADSAAAGIPVRYEKGHPALQALGRTGSVRASQLGPAEVEEWCWPEGTVHGLCSVLRSRARTLGVVTFLRGASRQPFDAGDAAYAEDVAARVAAALDLAGPVQDR</sequence>
<dbReference type="EMBL" id="JANFNG010000004">
    <property type="protein sequence ID" value="MCQ4080739.1"/>
    <property type="molecule type" value="Genomic_DNA"/>
</dbReference>
<dbReference type="InterPro" id="IPR052155">
    <property type="entry name" value="Biofilm_reg_signaling"/>
</dbReference>
<dbReference type="NCBIfam" id="TIGR00229">
    <property type="entry name" value="sensory_box"/>
    <property type="match status" value="1"/>
</dbReference>
<keyword evidence="3" id="KW-1185">Reference proteome</keyword>
<feature type="domain" description="PAS" evidence="1">
    <location>
        <begin position="1"/>
        <end position="38"/>
    </location>
</feature>
<dbReference type="InterPro" id="IPR035965">
    <property type="entry name" value="PAS-like_dom_sf"/>
</dbReference>